<dbReference type="InterPro" id="IPR004346">
    <property type="entry name" value="CagE_TrbE_VirB"/>
</dbReference>
<evidence type="ECO:0000256" key="2">
    <source>
        <dbReference type="ARBA" id="ARBA00022741"/>
    </source>
</evidence>
<organism evidence="5 6">
    <name type="scientific">Asticcacaulis benevestitus DSM 16100 = ATCC BAA-896</name>
    <dbReference type="NCBI Taxonomy" id="1121022"/>
    <lineage>
        <taxon>Bacteria</taxon>
        <taxon>Pseudomonadati</taxon>
        <taxon>Pseudomonadota</taxon>
        <taxon>Alphaproteobacteria</taxon>
        <taxon>Caulobacterales</taxon>
        <taxon>Caulobacteraceae</taxon>
        <taxon>Asticcacaulis</taxon>
    </lineage>
</organism>
<dbReference type="AlphaFoldDB" id="V4PF38"/>
<evidence type="ECO:0000259" key="4">
    <source>
        <dbReference type="Pfam" id="PF03135"/>
    </source>
</evidence>
<comment type="caution">
    <text evidence="5">The sequence shown here is derived from an EMBL/GenBank/DDBJ whole genome shotgun (WGS) entry which is preliminary data.</text>
</comment>
<dbReference type="InterPro" id="IPR027417">
    <property type="entry name" value="P-loop_NTPase"/>
</dbReference>
<feature type="domain" description="CagE TrbE VirB component of type IV transporter system central" evidence="4">
    <location>
        <begin position="180"/>
        <end position="385"/>
    </location>
</feature>
<dbReference type="InterPro" id="IPR018145">
    <property type="entry name" value="CagE_TrbE_VirB_cntrl_dom"/>
</dbReference>
<keyword evidence="6" id="KW-1185">Reference proteome</keyword>
<dbReference type="Gene3D" id="3.40.50.300">
    <property type="entry name" value="P-loop containing nucleotide triphosphate hydrolases"/>
    <property type="match status" value="2"/>
</dbReference>
<dbReference type="Pfam" id="PF03135">
    <property type="entry name" value="CagE_TrbE_VirB"/>
    <property type="match status" value="1"/>
</dbReference>
<dbReference type="PANTHER" id="PTHR30121:SF12">
    <property type="entry name" value="TYPE IV SECRETION SYSTEM PROTEIN CAGE"/>
    <property type="match status" value="1"/>
</dbReference>
<dbReference type="PATRIC" id="fig|1121022.4.peg.1594"/>
<dbReference type="SUPFAM" id="SSF52540">
    <property type="entry name" value="P-loop containing nucleoside triphosphate hydrolases"/>
    <property type="match status" value="1"/>
</dbReference>
<dbReference type="eggNOG" id="COG3451">
    <property type="taxonomic scope" value="Bacteria"/>
</dbReference>
<dbReference type="OrthoDB" id="9816422at2"/>
<dbReference type="InterPro" id="IPR051162">
    <property type="entry name" value="T4SS_component"/>
</dbReference>
<dbReference type="NCBIfam" id="TIGR00929">
    <property type="entry name" value="VirB4_CagE"/>
    <property type="match status" value="1"/>
</dbReference>
<evidence type="ECO:0000256" key="1">
    <source>
        <dbReference type="ARBA" id="ARBA00006512"/>
    </source>
</evidence>
<dbReference type="GO" id="GO:0005524">
    <property type="term" value="F:ATP binding"/>
    <property type="evidence" value="ECO:0007669"/>
    <property type="project" value="UniProtKB-KW"/>
</dbReference>
<name>V4PF38_9CAUL</name>
<keyword evidence="3" id="KW-0067">ATP-binding</keyword>
<dbReference type="Proteomes" id="UP000017837">
    <property type="component" value="Unassembled WGS sequence"/>
</dbReference>
<dbReference type="EMBL" id="AWGB01000012">
    <property type="protein sequence ID" value="ESQ92557.1"/>
    <property type="molecule type" value="Genomic_DNA"/>
</dbReference>
<accession>V4PF38</accession>
<evidence type="ECO:0000256" key="3">
    <source>
        <dbReference type="ARBA" id="ARBA00022840"/>
    </source>
</evidence>
<comment type="similarity">
    <text evidence="1">Belongs to the TrbE/VirB4 family.</text>
</comment>
<reference evidence="5 6" key="1">
    <citation type="journal article" date="2014" name="Nature">
        <title>Sequential evolution of bacterial morphology by co-option of a developmental regulator.</title>
        <authorList>
            <person name="Jiang C."/>
            <person name="Brown P.J."/>
            <person name="Ducret A."/>
            <person name="Brun Y.V."/>
        </authorList>
    </citation>
    <scope>NUCLEOTIDE SEQUENCE [LARGE SCALE GENOMIC DNA]</scope>
    <source>
        <strain evidence="5 6">DSM 16100</strain>
    </source>
</reference>
<sequence length="818" mass="92192">MRSKALLKAAAVAQISSSEFVPMGAHVTDNVVKLRNCGHYIASWRLDGITFETADIEEIHVRKEGLNNFIRSLGGGHFALWTHKVRRVVRERLDGAFDIPFCAALNDRYNESFDTHRQIKTELYLTLIYRPTPSKVMRFFKGAAKRSMADIKAKDAQALAALDDAARQFEAAMGRYSPQRLATRTRNGVVYSDMLTFYGYLLNGVWEETSLRRASIDQYLPSSRLHFGDRNGMMEIWHPQETKFVGFLDFQDYPKWSEPGMGNGVLYGDYEYIETQSFSILNKRDAMTALVRQKGQLIASEDAGEREIQEMDLAMDDLQSGVIDLGDYHYGLAVFGSSLERVATSMSEARSVLQDGPGFKMSVIDAVPECAWFAQLPGNWGMRPRAARLTSRNFAALSPFHNFAQGKRSGNPWGEALALLKTPSGQPYYFNFHASPEGKDSSDEKYAGNTFICGSTGVGKTALEMALLAFATKYQGLRCVFFDKDRGAEIAIRAMGGQYHVLKRGAPTGFNPFQLRSTERNIQFCERFLKLLVRTNGNVHLSALEEEQISHAVRTVMGAGVGARLRSISAIVQNLPKTGDNSIALRLKKWMRSEPLGWAFDNATEDQDFSQGNIFAYDYTEFLDDPEVRTPIMAYLLHVTEQLIDGRPFIYVMEEFWKPLMDEHFADFALNKQKTIRKQGGLGIFVTQSPSDVLTHRIGKTMVEQTVTQIFMPNPKADHDDYVHGFKVTEAEYRIIKNLGETSRLFLVKQGHSSAVVKFDLGGMNDLLNVLSGTTENVELLDQIRGEVGDDPDIWLPVFRERVRLRRNLISKRSQQDA</sequence>
<evidence type="ECO:0000313" key="5">
    <source>
        <dbReference type="EMBL" id="ESQ92557.1"/>
    </source>
</evidence>
<protein>
    <recommendedName>
        <fullName evidence="4">CagE TrbE VirB component of type IV transporter system central domain-containing protein</fullName>
    </recommendedName>
</protein>
<dbReference type="PANTHER" id="PTHR30121">
    <property type="entry name" value="UNCHARACTERIZED PROTEIN YJGR-RELATED"/>
    <property type="match status" value="1"/>
</dbReference>
<proteinExistence type="inferred from homology"/>
<dbReference type="STRING" id="1121022.GCA_000376105_02698"/>
<gene>
    <name evidence="5" type="ORF">ABENE_07930</name>
</gene>
<dbReference type="RefSeq" id="WP_018082369.1">
    <property type="nucleotide sequence ID" value="NZ_AQWM01000013.1"/>
</dbReference>
<evidence type="ECO:0000313" key="6">
    <source>
        <dbReference type="Proteomes" id="UP000017837"/>
    </source>
</evidence>
<keyword evidence="2" id="KW-0547">Nucleotide-binding</keyword>